<organism evidence="10">
    <name type="scientific">Erythrolobus australicus</name>
    <dbReference type="NCBI Taxonomy" id="1077150"/>
    <lineage>
        <taxon>Eukaryota</taxon>
        <taxon>Rhodophyta</taxon>
        <taxon>Bangiophyceae</taxon>
        <taxon>Porphyridiales</taxon>
        <taxon>Porphyridiaceae</taxon>
        <taxon>Erythrolobus</taxon>
    </lineage>
</organism>
<dbReference type="GO" id="GO:0008270">
    <property type="term" value="F:zinc ion binding"/>
    <property type="evidence" value="ECO:0007669"/>
    <property type="project" value="UniProtKB-KW"/>
</dbReference>
<feature type="region of interest" description="Disordered" evidence="8">
    <location>
        <begin position="344"/>
        <end position="373"/>
    </location>
</feature>
<sequence length="472" mass="52563">MEVSEEEVRAALRRAFGNETAADWLLSRSEAPPLALSTRMLHSSFSTNYSLFSGEDKLNHEDVGLFQSGSNTGVMKIECLLMQHWSLGKLIFCTIFDVSPSVFYDVNSSCPAVRRMIVDLSSTKGLQMYTHCFFANGMSVLSDSLFPVEGGFRCLNLLFSDYSPRTRPTARDVTRTALLLESTSCQFCLLRGMPCSCSREFYLRAHPPADTEIFTWEHWVSEFAKLRNRFAKSSVQVRDAQGNLLGENVMLSRVSVTRETKFNTTAVLRRLRQRYLDAVLPTDMLIETRLLSLPAVPAALSGGPSSSDVPVAGFLGTDGIHEYTKRPKALTAREAPVDELLGEAQQSGASASTLEAEDSSAATGTRRERDEVSNERVAAEVKSARRSLVCKKCGNQFLRQFDLDRHYNATHLRIKPWKCEACGAAFAQKTHLTTHMSMVHLRAKQFPCADCGKLFSSASNMRKHVRTLHQSS</sequence>
<proteinExistence type="predicted"/>
<reference evidence="10" key="1">
    <citation type="submission" date="2021-01" db="EMBL/GenBank/DDBJ databases">
        <authorList>
            <person name="Corre E."/>
            <person name="Pelletier E."/>
            <person name="Niang G."/>
            <person name="Scheremetjew M."/>
            <person name="Finn R."/>
            <person name="Kale V."/>
            <person name="Holt S."/>
            <person name="Cochrane G."/>
            <person name="Meng A."/>
            <person name="Brown T."/>
            <person name="Cohen L."/>
        </authorList>
    </citation>
    <scope>NUCLEOTIDE SEQUENCE</scope>
    <source>
        <strain evidence="10">CCMP3124</strain>
    </source>
</reference>
<evidence type="ECO:0000259" key="9">
    <source>
        <dbReference type="PROSITE" id="PS50157"/>
    </source>
</evidence>
<keyword evidence="2" id="KW-0479">Metal-binding</keyword>
<evidence type="ECO:0000256" key="8">
    <source>
        <dbReference type="SAM" id="MobiDB-lite"/>
    </source>
</evidence>
<dbReference type="SMART" id="SM00355">
    <property type="entry name" value="ZnF_C2H2"/>
    <property type="match status" value="3"/>
</dbReference>
<dbReference type="InterPro" id="IPR013087">
    <property type="entry name" value="Znf_C2H2_type"/>
</dbReference>
<keyword evidence="5" id="KW-0862">Zinc</keyword>
<dbReference type="FunFam" id="3.30.160.60:FF:000446">
    <property type="entry name" value="Zinc finger protein"/>
    <property type="match status" value="1"/>
</dbReference>
<comment type="subcellular location">
    <subcellularLocation>
        <location evidence="1">Nucleus</location>
    </subcellularLocation>
</comment>
<dbReference type="PROSITE" id="PS00028">
    <property type="entry name" value="ZINC_FINGER_C2H2_1"/>
    <property type="match status" value="3"/>
</dbReference>
<dbReference type="GO" id="GO:0005634">
    <property type="term" value="C:nucleus"/>
    <property type="evidence" value="ECO:0007669"/>
    <property type="project" value="UniProtKB-SubCell"/>
</dbReference>
<feature type="domain" description="C2H2-type" evidence="9">
    <location>
        <begin position="446"/>
        <end position="472"/>
    </location>
</feature>
<dbReference type="PANTHER" id="PTHR24394">
    <property type="entry name" value="ZINC FINGER PROTEIN"/>
    <property type="match status" value="1"/>
</dbReference>
<evidence type="ECO:0000256" key="6">
    <source>
        <dbReference type="ARBA" id="ARBA00023242"/>
    </source>
</evidence>
<dbReference type="InterPro" id="IPR036236">
    <property type="entry name" value="Znf_C2H2_sf"/>
</dbReference>
<name>A0A7S1XH38_9RHOD</name>
<dbReference type="SUPFAM" id="SSF57667">
    <property type="entry name" value="beta-beta-alpha zinc fingers"/>
    <property type="match status" value="2"/>
</dbReference>
<evidence type="ECO:0000256" key="3">
    <source>
        <dbReference type="ARBA" id="ARBA00022737"/>
    </source>
</evidence>
<keyword evidence="6" id="KW-0539">Nucleus</keyword>
<feature type="domain" description="C2H2-type" evidence="9">
    <location>
        <begin position="417"/>
        <end position="445"/>
    </location>
</feature>
<dbReference type="PROSITE" id="PS50157">
    <property type="entry name" value="ZINC_FINGER_C2H2_2"/>
    <property type="match status" value="3"/>
</dbReference>
<feature type="domain" description="C2H2-type" evidence="9">
    <location>
        <begin position="388"/>
        <end position="416"/>
    </location>
</feature>
<protein>
    <recommendedName>
        <fullName evidence="9">C2H2-type domain-containing protein</fullName>
    </recommendedName>
</protein>
<accession>A0A7S1XH38</accession>
<evidence type="ECO:0000313" key="10">
    <source>
        <dbReference type="EMBL" id="CAD9240044.1"/>
    </source>
</evidence>
<dbReference type="Gene3D" id="3.30.160.60">
    <property type="entry name" value="Classic Zinc Finger"/>
    <property type="match status" value="2"/>
</dbReference>
<keyword evidence="4 7" id="KW-0863">Zinc-finger</keyword>
<evidence type="ECO:0000256" key="5">
    <source>
        <dbReference type="ARBA" id="ARBA00022833"/>
    </source>
</evidence>
<gene>
    <name evidence="10" type="ORF">EAUS1353_LOCUS1782</name>
</gene>
<dbReference type="AlphaFoldDB" id="A0A7S1XH38"/>
<dbReference type="PANTHER" id="PTHR24394:SF29">
    <property type="entry name" value="MYONEURIN"/>
    <property type="match status" value="1"/>
</dbReference>
<dbReference type="Pfam" id="PF00096">
    <property type="entry name" value="zf-C2H2"/>
    <property type="match status" value="2"/>
</dbReference>
<evidence type="ECO:0000256" key="7">
    <source>
        <dbReference type="PROSITE-ProRule" id="PRU00042"/>
    </source>
</evidence>
<evidence type="ECO:0000256" key="2">
    <source>
        <dbReference type="ARBA" id="ARBA00022723"/>
    </source>
</evidence>
<dbReference type="EMBL" id="HBGI01002759">
    <property type="protein sequence ID" value="CAD9240044.1"/>
    <property type="molecule type" value="Transcribed_RNA"/>
</dbReference>
<dbReference type="GO" id="GO:0000981">
    <property type="term" value="F:DNA-binding transcription factor activity, RNA polymerase II-specific"/>
    <property type="evidence" value="ECO:0007669"/>
    <property type="project" value="TreeGrafter"/>
</dbReference>
<evidence type="ECO:0000256" key="1">
    <source>
        <dbReference type="ARBA" id="ARBA00004123"/>
    </source>
</evidence>
<keyword evidence="3" id="KW-0677">Repeat</keyword>
<feature type="compositionally biased region" description="Polar residues" evidence="8">
    <location>
        <begin position="344"/>
        <end position="353"/>
    </location>
</feature>
<evidence type="ECO:0000256" key="4">
    <source>
        <dbReference type="ARBA" id="ARBA00022771"/>
    </source>
</evidence>